<keyword evidence="3" id="KW-0560">Oxidoreductase</keyword>
<dbReference type="InterPro" id="IPR001117">
    <property type="entry name" value="Cu-oxidase_2nd"/>
</dbReference>
<dbReference type="InterPro" id="IPR008972">
    <property type="entry name" value="Cupredoxin"/>
</dbReference>
<evidence type="ECO:0000259" key="5">
    <source>
        <dbReference type="Pfam" id="PF00394"/>
    </source>
</evidence>
<protein>
    <recommendedName>
        <fullName evidence="9">Multicopper oxidase</fullName>
    </recommendedName>
</protein>
<dbReference type="PANTHER" id="PTHR11709:SF71">
    <property type="entry name" value="OXIDOREDUCTASE TPCJ"/>
    <property type="match status" value="1"/>
</dbReference>
<dbReference type="OrthoDB" id="2121828at2759"/>
<dbReference type="InterPro" id="IPR011707">
    <property type="entry name" value="Cu-oxidase-like_N"/>
</dbReference>
<gene>
    <name evidence="7" type="ORF">CSIM01_13628</name>
</gene>
<evidence type="ECO:0000256" key="3">
    <source>
        <dbReference type="ARBA" id="ARBA00023002"/>
    </source>
</evidence>
<evidence type="ECO:0000259" key="6">
    <source>
        <dbReference type="Pfam" id="PF07732"/>
    </source>
</evidence>
<evidence type="ECO:0000256" key="4">
    <source>
        <dbReference type="ARBA" id="ARBA00023008"/>
    </source>
</evidence>
<evidence type="ECO:0008006" key="9">
    <source>
        <dbReference type="Google" id="ProtNLM"/>
    </source>
</evidence>
<dbReference type="PANTHER" id="PTHR11709">
    <property type="entry name" value="MULTI-COPPER OXIDASE"/>
    <property type="match status" value="1"/>
</dbReference>
<sequence>MTFFKRLTEFLFFTPEFAAQGRLATQLLVEESSGLSFAGSCNTANNRECWSEGFNITTDYEKHVPDGVEREFYLEVDNHEIAPDGYLVQRMLFNGTYPGPTLEGNWGDTFKITIKNKLKNHNGTSVHWHGIHQRNSNWMDGVSGVTECPIPPGEEKTYIWRATQYGTSWYHIFNVRHPKCLPPPSARNVNTTGQMRMDSWVQLEYMGRPPAPDIGAGCNSDPKCVGGSNITTFNFKRGSSYKMSLVNTGTSTHTTFWIDHHNFTVIHARDYQIGGARSNLGIIRYDPTSTRLPWTPPVDDRHVCYGCLDESPKDLKPIVPRMVKNAANEGFEKDSLKVHLVGFPNDFDPDATLHKWVLKDSSLYLDWSQPSLSLVKIASDQGWENPKFPKGYEPVDLQSYKENS</sequence>
<organism evidence="7 8">
    <name type="scientific">Colletotrichum simmondsii</name>
    <dbReference type="NCBI Taxonomy" id="703756"/>
    <lineage>
        <taxon>Eukaryota</taxon>
        <taxon>Fungi</taxon>
        <taxon>Dikarya</taxon>
        <taxon>Ascomycota</taxon>
        <taxon>Pezizomycotina</taxon>
        <taxon>Sordariomycetes</taxon>
        <taxon>Hypocreomycetidae</taxon>
        <taxon>Glomerellales</taxon>
        <taxon>Glomerellaceae</taxon>
        <taxon>Colletotrichum</taxon>
        <taxon>Colletotrichum acutatum species complex</taxon>
    </lineage>
</organism>
<reference evidence="7 8" key="1">
    <citation type="submission" date="2014-02" db="EMBL/GenBank/DDBJ databases">
        <title>The genome sequence of Colletotrichum simmondsii CBS122122.</title>
        <authorList>
            <person name="Baroncelli R."/>
            <person name="Thon M.R."/>
        </authorList>
    </citation>
    <scope>NUCLEOTIDE SEQUENCE [LARGE SCALE GENOMIC DNA]</scope>
    <source>
        <strain evidence="7 8">CBS122122</strain>
    </source>
</reference>
<comment type="similarity">
    <text evidence="1">Belongs to the multicopper oxidase family.</text>
</comment>
<dbReference type="SUPFAM" id="SSF49503">
    <property type="entry name" value="Cupredoxins"/>
    <property type="match status" value="2"/>
</dbReference>
<proteinExistence type="inferred from homology"/>
<feature type="domain" description="Plastocyanin-like" evidence="6">
    <location>
        <begin position="76"/>
        <end position="171"/>
    </location>
</feature>
<comment type="caution">
    <text evidence="7">The sequence shown here is derived from an EMBL/GenBank/DDBJ whole genome shotgun (WGS) entry which is preliminary data.</text>
</comment>
<dbReference type="InterPro" id="IPR045087">
    <property type="entry name" value="Cu-oxidase_fam"/>
</dbReference>
<feature type="domain" description="Plastocyanin-like" evidence="5">
    <location>
        <begin position="213"/>
        <end position="268"/>
    </location>
</feature>
<dbReference type="GO" id="GO:0005507">
    <property type="term" value="F:copper ion binding"/>
    <property type="evidence" value="ECO:0007669"/>
    <property type="project" value="InterPro"/>
</dbReference>
<keyword evidence="8" id="KW-1185">Reference proteome</keyword>
<dbReference type="Proteomes" id="UP000070328">
    <property type="component" value="Unassembled WGS sequence"/>
</dbReference>
<dbReference type="AlphaFoldDB" id="A0A135T0H5"/>
<evidence type="ECO:0000313" key="7">
    <source>
        <dbReference type="EMBL" id="KXH41642.1"/>
    </source>
</evidence>
<dbReference type="Pfam" id="PF07732">
    <property type="entry name" value="Cu-oxidase_3"/>
    <property type="match status" value="1"/>
</dbReference>
<evidence type="ECO:0000256" key="2">
    <source>
        <dbReference type="ARBA" id="ARBA00022723"/>
    </source>
</evidence>
<dbReference type="GO" id="GO:0016491">
    <property type="term" value="F:oxidoreductase activity"/>
    <property type="evidence" value="ECO:0007669"/>
    <property type="project" value="UniProtKB-KW"/>
</dbReference>
<name>A0A135T0H5_9PEZI</name>
<dbReference type="EMBL" id="JFBX01000330">
    <property type="protein sequence ID" value="KXH41642.1"/>
    <property type="molecule type" value="Genomic_DNA"/>
</dbReference>
<dbReference type="Gene3D" id="2.60.40.420">
    <property type="entry name" value="Cupredoxins - blue copper proteins"/>
    <property type="match status" value="2"/>
</dbReference>
<dbReference type="Pfam" id="PF00394">
    <property type="entry name" value="Cu-oxidase"/>
    <property type="match status" value="1"/>
</dbReference>
<evidence type="ECO:0000256" key="1">
    <source>
        <dbReference type="ARBA" id="ARBA00010609"/>
    </source>
</evidence>
<keyword evidence="2" id="KW-0479">Metal-binding</keyword>
<accession>A0A135T0H5</accession>
<keyword evidence="4" id="KW-0186">Copper</keyword>
<evidence type="ECO:0000313" key="8">
    <source>
        <dbReference type="Proteomes" id="UP000070328"/>
    </source>
</evidence>